<organism evidence="1 2">
    <name type="scientific">Ruminiclostridium herbifermentans</name>
    <dbReference type="NCBI Taxonomy" id="2488810"/>
    <lineage>
        <taxon>Bacteria</taxon>
        <taxon>Bacillati</taxon>
        <taxon>Bacillota</taxon>
        <taxon>Clostridia</taxon>
        <taxon>Eubacteriales</taxon>
        <taxon>Oscillospiraceae</taxon>
        <taxon>Ruminiclostridium</taxon>
    </lineage>
</organism>
<dbReference type="EMBL" id="CP061336">
    <property type="protein sequence ID" value="QNU66424.1"/>
    <property type="molecule type" value="Genomic_DNA"/>
</dbReference>
<dbReference type="GO" id="GO:0009036">
    <property type="term" value="F:type II site-specific deoxyribonuclease activity"/>
    <property type="evidence" value="ECO:0007669"/>
    <property type="project" value="InterPro"/>
</dbReference>
<dbReference type="InterPro" id="IPR015291">
    <property type="entry name" value="Restrct_endonuc_II_MspI"/>
</dbReference>
<evidence type="ECO:0000313" key="2">
    <source>
        <dbReference type="Proteomes" id="UP000306409"/>
    </source>
</evidence>
<dbReference type="RefSeq" id="WP_137699179.1">
    <property type="nucleotide sequence ID" value="NZ_CP061336.1"/>
</dbReference>
<protein>
    <submittedName>
        <fullName evidence="1">MspI family type II restriction endonuclease</fullName>
    </submittedName>
</protein>
<sequence length="399" mass="45898">MNKDNQIKNESGKQAKILVSEMLNNLKNELGINIEIKEGYSIGYPNQEKQFKMDFLVQFTDFDNEQWLIKSTNSIRERIYGTEFFAQNIRLIDEKVKNIYVVVPDSISSAEMKKKRNYSVKINGTTYTSFLTDVLTVNELRQKIVEKASQNIAQGLRANVLGNDAETSIVNLLNDLKNKALWNDYQNAQQTVKSSTYKIYKEILEKIDLKEGFDKILEVTATNDIPLLSNRGKPKTDVSVTIKTNTKELIRNISIKNTREKTVTIHEGSVSDLISALKLSESDPLSQALIHFEKVGSKKKLIAEHPNSDKILEENLKLYNRELIEFFIFGLHSSLVNDKIQMVDLIIFTNKFAVWNRDDYIKHYIEEYSGKGQFGTPFKWTYPSKKRGQKIQIKGFSNN</sequence>
<keyword evidence="1" id="KW-0378">Hydrolase</keyword>
<accession>A0A4U7J5S5</accession>
<dbReference type="SUPFAM" id="SSF52980">
    <property type="entry name" value="Restriction endonuclease-like"/>
    <property type="match status" value="1"/>
</dbReference>
<dbReference type="KEGG" id="rher:EHE19_016395"/>
<dbReference type="Proteomes" id="UP000306409">
    <property type="component" value="Chromosome"/>
</dbReference>
<dbReference type="Pfam" id="PF09208">
    <property type="entry name" value="Endonuc-MspI"/>
    <property type="match status" value="1"/>
</dbReference>
<dbReference type="REBASE" id="446334">
    <property type="entry name" value="RspMA18ORF16400P"/>
</dbReference>
<keyword evidence="1" id="KW-0540">Nuclease</keyword>
<dbReference type="AlphaFoldDB" id="A0A4U7J5S5"/>
<dbReference type="OrthoDB" id="1550365at2"/>
<evidence type="ECO:0000313" key="1">
    <source>
        <dbReference type="EMBL" id="QNU66424.1"/>
    </source>
</evidence>
<keyword evidence="2" id="KW-1185">Reference proteome</keyword>
<dbReference type="GO" id="GO:0003677">
    <property type="term" value="F:DNA binding"/>
    <property type="evidence" value="ECO:0007669"/>
    <property type="project" value="InterPro"/>
</dbReference>
<keyword evidence="1" id="KW-0255">Endonuclease</keyword>
<dbReference type="GO" id="GO:0009307">
    <property type="term" value="P:DNA restriction-modification system"/>
    <property type="evidence" value="ECO:0007669"/>
    <property type="project" value="InterPro"/>
</dbReference>
<gene>
    <name evidence="1" type="ORF">EHE19_016395</name>
</gene>
<reference evidence="1 2" key="1">
    <citation type="submission" date="2020-09" db="EMBL/GenBank/DDBJ databases">
        <title>Characterization and genome sequencing of Ruminiclostridium sp. nov. MA18.</title>
        <authorList>
            <person name="Rettenmaier R."/>
            <person name="Kowollik M.-L."/>
            <person name="Liebl W."/>
            <person name="Zverlov V."/>
        </authorList>
    </citation>
    <scope>NUCLEOTIDE SEQUENCE [LARGE SCALE GENOMIC DNA]</scope>
    <source>
        <strain evidence="1 2">MA18</strain>
    </source>
</reference>
<proteinExistence type="predicted"/>
<name>A0A4U7J5S5_9FIRM</name>
<dbReference type="InterPro" id="IPR011335">
    <property type="entry name" value="Restrct_endonuc-II-like"/>
</dbReference>